<dbReference type="GeneID" id="41718533"/>
<reference evidence="4 5" key="2">
    <citation type="journal article" date="2020" name="Int. J. Syst. Evol. Microbiol.">
        <title>Sulfuracidifex tepidarius gen. nov., sp. nov. and transfer of Sulfolobus metallicus Huber and Stetter 1992 to the genus Sulfuracidifex as Sulfuracidifex metallicus comb. nov.</title>
        <authorList>
            <person name="Itoh T."/>
            <person name="Miura T."/>
            <person name="Sakai H.D."/>
            <person name="Kato S."/>
            <person name="Ohkuma M."/>
            <person name="Takashina T."/>
        </authorList>
    </citation>
    <scope>NUCLEOTIDE SEQUENCE</scope>
    <source>
        <strain evidence="3 5">IC-006</strain>
        <strain evidence="4">IC-007</strain>
    </source>
</reference>
<dbReference type="Pfam" id="PF07760">
    <property type="entry name" value="DUF1616"/>
    <property type="match status" value="1"/>
</dbReference>
<dbReference type="EMBL" id="AP018930">
    <property type="protein sequence ID" value="BBG27665.1"/>
    <property type="molecule type" value="Genomic_DNA"/>
</dbReference>
<keyword evidence="1" id="KW-0812">Transmembrane</keyword>
<proteinExistence type="predicted"/>
<evidence type="ECO:0000313" key="6">
    <source>
        <dbReference type="Proteomes" id="UP000325030"/>
    </source>
</evidence>
<evidence type="ECO:0000313" key="3">
    <source>
        <dbReference type="EMBL" id="BBG24880.1"/>
    </source>
</evidence>
<keyword evidence="1" id="KW-0472">Membrane</keyword>
<protein>
    <recommendedName>
        <fullName evidence="2">DUF1616 domain-containing protein</fullName>
    </recommendedName>
</protein>
<reference evidence="6" key="1">
    <citation type="submission" date="2018-09" db="EMBL/GenBank/DDBJ databases">
        <title>Complete Genome Sequencing of Sulfolobus sp. JCM 16834.</title>
        <authorList>
            <person name="Kato S."/>
            <person name="Itoh T."/>
            <person name="Ohkuma M."/>
        </authorList>
    </citation>
    <scope>NUCLEOTIDE SEQUENCE [LARGE SCALE GENOMIC DNA]</scope>
    <source>
        <strain evidence="6">IC-007</strain>
    </source>
</reference>
<gene>
    <name evidence="3" type="ORF">IC006_2214</name>
    <name evidence="4" type="ORF">IC007_2219</name>
</gene>
<dbReference type="STRING" id="1294262.GCA_001316085_02319"/>
<keyword evidence="5" id="KW-1185">Reference proteome</keyword>
<dbReference type="AlphaFoldDB" id="A0A510E550"/>
<dbReference type="InterPro" id="IPR011674">
    <property type="entry name" value="DUF1616"/>
</dbReference>
<accession>A0A510E550</accession>
<evidence type="ECO:0000259" key="2">
    <source>
        <dbReference type="Pfam" id="PF07760"/>
    </source>
</evidence>
<dbReference type="KEGG" id="step:IC006_2214"/>
<dbReference type="RefSeq" id="WP_054846357.1">
    <property type="nucleotide sequence ID" value="NZ_AP018929.1"/>
</dbReference>
<evidence type="ECO:0000256" key="1">
    <source>
        <dbReference type="SAM" id="Phobius"/>
    </source>
</evidence>
<sequence length="221" mass="25630">MNQMQQFIQQYNTLCLEYHSSQDLLMIELYASLLTLPIILVLFYLFRNKIKSLYNRLWFYLFKNSILVSKRDRDTTFKGILIGIFIVMSVFSFGVIVIHAETKQGFSEMLLLNENGAVGGYTSNVIPGQLIEYNVLVENHEGKPMFYKLSVILQNSSTGDNETITSSYKVLSNNQQWKVPINFTVSNTGNYKIIFILYYYNSSESKFEKTNLFTQTFLTVK</sequence>
<evidence type="ECO:0000313" key="5">
    <source>
        <dbReference type="Proteomes" id="UP000322983"/>
    </source>
</evidence>
<organism evidence="4 6">
    <name type="scientific">Sulfuracidifex tepidarius</name>
    <dbReference type="NCBI Taxonomy" id="1294262"/>
    <lineage>
        <taxon>Archaea</taxon>
        <taxon>Thermoproteota</taxon>
        <taxon>Thermoprotei</taxon>
        <taxon>Sulfolobales</taxon>
        <taxon>Sulfolobaceae</taxon>
        <taxon>Sulfuracidifex</taxon>
    </lineage>
</organism>
<evidence type="ECO:0000313" key="4">
    <source>
        <dbReference type="EMBL" id="BBG27665.1"/>
    </source>
</evidence>
<keyword evidence="1" id="KW-1133">Transmembrane helix</keyword>
<feature type="transmembrane region" description="Helical" evidence="1">
    <location>
        <begin position="29"/>
        <end position="46"/>
    </location>
</feature>
<name>A0A510E550_9CREN</name>
<dbReference type="EMBL" id="AP018929">
    <property type="protein sequence ID" value="BBG24880.1"/>
    <property type="molecule type" value="Genomic_DNA"/>
</dbReference>
<accession>A0A510DY36</accession>
<dbReference type="Proteomes" id="UP000325030">
    <property type="component" value="Chromosome"/>
</dbReference>
<feature type="domain" description="DUF1616" evidence="2">
    <location>
        <begin position="64"/>
        <end position="211"/>
    </location>
</feature>
<dbReference type="OrthoDB" id="44252at2157"/>
<feature type="transmembrane region" description="Helical" evidence="1">
    <location>
        <begin position="80"/>
        <end position="100"/>
    </location>
</feature>
<dbReference type="Proteomes" id="UP000322983">
    <property type="component" value="Chromosome"/>
</dbReference>